<dbReference type="InterPro" id="IPR011990">
    <property type="entry name" value="TPR-like_helical_dom_sf"/>
</dbReference>
<dbReference type="KEGG" id="els:105008757"/>
<gene>
    <name evidence="3" type="primary">FKBPL</name>
</gene>
<reference evidence="3" key="3">
    <citation type="submission" date="2025-09" db="UniProtKB">
        <authorList>
            <consortium name="Ensembl"/>
        </authorList>
    </citation>
    <scope>IDENTIFICATION</scope>
</reference>
<reference evidence="3" key="2">
    <citation type="submission" date="2025-08" db="UniProtKB">
        <authorList>
            <consortium name="Ensembl"/>
        </authorList>
    </citation>
    <scope>IDENTIFICATION</scope>
</reference>
<feature type="region of interest" description="Disordered" evidence="2">
    <location>
        <begin position="331"/>
        <end position="353"/>
    </location>
</feature>
<dbReference type="CTD" id="63943"/>
<evidence type="ECO:0008006" key="5">
    <source>
        <dbReference type="Google" id="ProtNLM"/>
    </source>
</evidence>
<organism evidence="3 4">
    <name type="scientific">Esox lucius</name>
    <name type="common">Northern pike</name>
    <dbReference type="NCBI Taxonomy" id="8010"/>
    <lineage>
        <taxon>Eukaryota</taxon>
        <taxon>Metazoa</taxon>
        <taxon>Chordata</taxon>
        <taxon>Craniata</taxon>
        <taxon>Vertebrata</taxon>
        <taxon>Euteleostomi</taxon>
        <taxon>Actinopterygii</taxon>
        <taxon>Neopterygii</taxon>
        <taxon>Teleostei</taxon>
        <taxon>Protacanthopterygii</taxon>
        <taxon>Esociformes</taxon>
        <taxon>Esocidae</taxon>
        <taxon>Esox</taxon>
    </lineage>
</organism>
<dbReference type="PROSITE" id="PS50005">
    <property type="entry name" value="TPR"/>
    <property type="match status" value="1"/>
</dbReference>
<dbReference type="PROSITE" id="PS50293">
    <property type="entry name" value="TPR_REGION"/>
    <property type="match status" value="1"/>
</dbReference>
<evidence type="ECO:0000313" key="3">
    <source>
        <dbReference type="Ensembl" id="ENSELUP00000090941.1"/>
    </source>
</evidence>
<feature type="compositionally biased region" description="Polar residues" evidence="2">
    <location>
        <begin position="342"/>
        <end position="353"/>
    </location>
</feature>
<feature type="repeat" description="TPR" evidence="1">
    <location>
        <begin position="290"/>
        <end position="323"/>
    </location>
</feature>
<reference evidence="3 4" key="1">
    <citation type="submission" date="2020-02" db="EMBL/GenBank/DDBJ databases">
        <title>Esox lucius (northern pike) genome, fEsoLuc1, primary haplotype.</title>
        <authorList>
            <person name="Myers G."/>
            <person name="Karagic N."/>
            <person name="Meyer A."/>
            <person name="Pippel M."/>
            <person name="Reichard M."/>
            <person name="Winkler S."/>
            <person name="Tracey A."/>
            <person name="Sims Y."/>
            <person name="Howe K."/>
            <person name="Rhie A."/>
            <person name="Formenti G."/>
            <person name="Durbin R."/>
            <person name="Fedrigo O."/>
            <person name="Jarvis E.D."/>
        </authorList>
    </citation>
    <scope>NUCLEOTIDE SEQUENCE [LARGE SCALE GENOMIC DNA]</scope>
</reference>
<keyword evidence="4" id="KW-1185">Reference proteome</keyword>
<dbReference type="GeneID" id="105008757"/>
<dbReference type="Pfam" id="PF13432">
    <property type="entry name" value="TPR_16"/>
    <property type="match status" value="1"/>
</dbReference>
<evidence type="ECO:0000256" key="1">
    <source>
        <dbReference type="PROSITE-ProRule" id="PRU00339"/>
    </source>
</evidence>
<dbReference type="SUPFAM" id="SSF48452">
    <property type="entry name" value="TPR-like"/>
    <property type="match status" value="1"/>
</dbReference>
<dbReference type="InterPro" id="IPR050754">
    <property type="entry name" value="FKBP4/5/8-like"/>
</dbReference>
<protein>
    <recommendedName>
        <fullName evidence="5">FK506-binding protein-like</fullName>
    </recommendedName>
</protein>
<dbReference type="AlphaFoldDB" id="A0AAY5KQF3"/>
<dbReference type="Proteomes" id="UP000265140">
    <property type="component" value="Chromosome 12"/>
</dbReference>
<evidence type="ECO:0000313" key="4">
    <source>
        <dbReference type="Proteomes" id="UP000265140"/>
    </source>
</evidence>
<dbReference type="PANTHER" id="PTHR46512">
    <property type="entry name" value="PEPTIDYLPROLYL ISOMERASE"/>
    <property type="match status" value="1"/>
</dbReference>
<dbReference type="Ensembl" id="ENSELUT00000101009.1">
    <property type="protein sequence ID" value="ENSELUP00000090941.1"/>
    <property type="gene ID" value="ENSELUG00000035207.1"/>
</dbReference>
<name>A0AAY5KQF3_ESOLU</name>
<dbReference type="SMART" id="SM00028">
    <property type="entry name" value="TPR"/>
    <property type="match status" value="3"/>
</dbReference>
<proteinExistence type="predicted"/>
<evidence type="ECO:0000256" key="2">
    <source>
        <dbReference type="SAM" id="MobiDB-lite"/>
    </source>
</evidence>
<dbReference type="PANTHER" id="PTHR46512:SF10">
    <property type="entry name" value="FK506-BINDING PROTEIN-LIKE"/>
    <property type="match status" value="1"/>
</dbReference>
<sequence length="372" mass="41828">MKTSQPEEKDSCVSDEVTSWVSVCPRGLWEVHRKRTRWAEPVDMSGDVFPGIGSLCRIRVQHQGDPDTALEQSLNPDQPVTAPNEAQVQPLQRSQGSVLQVPLGDWIVLRLGEGHCDIIEGCIEGMRAGERCEVQLNPLTDPHIACPGEGEDQSMSVIVDLQTFSPGFESWQLTAGEKWNWVMSLKKRGGERFRDGDVWGAADCYSRAIRLLISLKLHPWREAHGLAKIEEEDEEEENKEKCPSAPTERQYCCTKASLHSNLSLCQMKLGQYSRARTSAARATLLEPQGEKAWYRLGQANLEAGELGEAARAFRRLLELQPDSPSALKGLREVGRRERETDSQLGQRLSKMFSSRNWGRERGLEGSENDRYK</sequence>
<dbReference type="RefSeq" id="XP_010866415.2">
    <property type="nucleotide sequence ID" value="XM_010868113.5"/>
</dbReference>
<dbReference type="InterPro" id="IPR019734">
    <property type="entry name" value="TPR_rpt"/>
</dbReference>
<dbReference type="GeneTree" id="ENSGT00940000166364"/>
<keyword evidence="1" id="KW-0802">TPR repeat</keyword>
<accession>A0AAY5KQF3</accession>
<feature type="compositionally biased region" description="Basic and acidic residues" evidence="2">
    <location>
        <begin position="331"/>
        <end position="341"/>
    </location>
</feature>
<dbReference type="Gene3D" id="1.25.40.10">
    <property type="entry name" value="Tetratricopeptide repeat domain"/>
    <property type="match status" value="1"/>
</dbReference>